<feature type="domain" description="L-type lectin-like" evidence="9">
    <location>
        <begin position="195"/>
        <end position="260"/>
    </location>
</feature>
<evidence type="ECO:0000256" key="8">
    <source>
        <dbReference type="SAM" id="SignalP"/>
    </source>
</evidence>
<dbReference type="SUPFAM" id="SSF49899">
    <property type="entry name" value="Concanavalin A-like lectins/glucanases"/>
    <property type="match status" value="1"/>
</dbReference>
<dbReference type="GO" id="GO:0005793">
    <property type="term" value="C:endoplasmic reticulum-Golgi intermediate compartment"/>
    <property type="evidence" value="ECO:0007669"/>
    <property type="project" value="TreeGrafter"/>
</dbReference>
<dbReference type="PANTHER" id="PTHR12223:SF28">
    <property type="entry name" value="LECTIN, MANNOSE BINDING 1 LIKE"/>
    <property type="match status" value="1"/>
</dbReference>
<dbReference type="InParanoid" id="F0VGX0"/>
<dbReference type="GeneID" id="13442995"/>
<dbReference type="InterPro" id="IPR005052">
    <property type="entry name" value="Lectin_leg"/>
</dbReference>
<keyword evidence="5 7" id="KW-0472">Membrane</keyword>
<reference evidence="10" key="2">
    <citation type="submission" date="2011-03" db="EMBL/GenBank/DDBJ databases">
        <title>Comparative genomics and transcriptomics of Neospora caninum and Toxoplasma gondii.</title>
        <authorList>
            <person name="Reid A.J."/>
            <person name="Sohal A."/>
            <person name="Harris D."/>
            <person name="Quail M."/>
            <person name="Sanders M."/>
            <person name="Berriman M."/>
            <person name="Wastling J.M."/>
            <person name="Pain A."/>
        </authorList>
    </citation>
    <scope>NUCLEOTIDE SEQUENCE</scope>
    <source>
        <strain evidence="10">Liverpool</strain>
    </source>
</reference>
<dbReference type="VEuPathDB" id="ToxoDB:NCLIV_027530"/>
<evidence type="ECO:0000256" key="7">
    <source>
        <dbReference type="SAM" id="Phobius"/>
    </source>
</evidence>
<evidence type="ECO:0000313" key="12">
    <source>
        <dbReference type="Proteomes" id="UP000007494"/>
    </source>
</evidence>
<dbReference type="EMBL" id="LN714482">
    <property type="protein sequence ID" value="CEL66949.1"/>
    <property type="molecule type" value="Genomic_DNA"/>
</dbReference>
<dbReference type="InterPro" id="IPR051136">
    <property type="entry name" value="Intracellular_Lectin-GPT"/>
</dbReference>
<keyword evidence="10" id="KW-0430">Lectin</keyword>
<feature type="chain" id="PRO_5007655146" evidence="8">
    <location>
        <begin position="40"/>
        <end position="683"/>
    </location>
</feature>
<feature type="signal peptide" evidence="8">
    <location>
        <begin position="1"/>
        <end position="39"/>
    </location>
</feature>
<dbReference type="GO" id="GO:0006888">
    <property type="term" value="P:endoplasmic reticulum to Golgi vesicle-mediated transport"/>
    <property type="evidence" value="ECO:0007669"/>
    <property type="project" value="TreeGrafter"/>
</dbReference>
<evidence type="ECO:0000256" key="6">
    <source>
        <dbReference type="SAM" id="MobiDB-lite"/>
    </source>
</evidence>
<evidence type="ECO:0000256" key="5">
    <source>
        <dbReference type="ARBA" id="ARBA00023136"/>
    </source>
</evidence>
<feature type="region of interest" description="Disordered" evidence="6">
    <location>
        <begin position="49"/>
        <end position="127"/>
    </location>
</feature>
<dbReference type="InterPro" id="IPR013320">
    <property type="entry name" value="ConA-like_dom_sf"/>
</dbReference>
<reference evidence="12" key="3">
    <citation type="journal article" date="2012" name="PLoS Pathog.">
        <title>Comparative genomics of the apicomplexan parasites Toxoplasma gondii and Neospora caninum: Coccidia differing in host range and transmission strategy.</title>
        <authorList>
            <person name="Reid A.J."/>
            <person name="Vermont S.J."/>
            <person name="Cotton J.A."/>
            <person name="Harris D."/>
            <person name="Hill-Cawthorne G.A."/>
            <person name="Konen-Waisman S."/>
            <person name="Latham S.M."/>
            <person name="Mourier T."/>
            <person name="Norton R."/>
            <person name="Quail M.A."/>
            <person name="Sanders M."/>
            <person name="Shanmugam D."/>
            <person name="Sohal A."/>
            <person name="Wasmuth J.D."/>
            <person name="Brunk B."/>
            <person name="Grigg M.E."/>
            <person name="Howard J.C."/>
            <person name="Parkinson J."/>
            <person name="Roos D.S."/>
            <person name="Trees A.J."/>
            <person name="Berriman M."/>
            <person name="Pain A."/>
            <person name="Wastling J.M."/>
        </authorList>
    </citation>
    <scope>NUCLEOTIDE SEQUENCE [LARGE SCALE GENOMIC DNA]</scope>
    <source>
        <strain evidence="12">Liverpool</strain>
    </source>
</reference>
<dbReference type="OrthoDB" id="270293at2759"/>
<evidence type="ECO:0000256" key="3">
    <source>
        <dbReference type="ARBA" id="ARBA00022729"/>
    </source>
</evidence>
<feature type="compositionally biased region" description="Polar residues" evidence="6">
    <location>
        <begin position="69"/>
        <end position="82"/>
    </location>
</feature>
<evidence type="ECO:0000256" key="2">
    <source>
        <dbReference type="ARBA" id="ARBA00022692"/>
    </source>
</evidence>
<dbReference type="EMBL" id="FR823389">
    <property type="protein sequence ID" value="CBZ52964.1"/>
    <property type="molecule type" value="Genomic_DNA"/>
</dbReference>
<evidence type="ECO:0000259" key="9">
    <source>
        <dbReference type="Pfam" id="PF03388"/>
    </source>
</evidence>
<dbReference type="Proteomes" id="UP000007494">
    <property type="component" value="Chromosome VIIb"/>
</dbReference>
<proteinExistence type="predicted"/>
<dbReference type="GO" id="GO:0005789">
    <property type="term" value="C:endoplasmic reticulum membrane"/>
    <property type="evidence" value="ECO:0007669"/>
    <property type="project" value="TreeGrafter"/>
</dbReference>
<evidence type="ECO:0000313" key="11">
    <source>
        <dbReference type="EMBL" id="CEL66949.1"/>
    </source>
</evidence>
<name>F0VGX0_NEOCL</name>
<dbReference type="Gene3D" id="2.60.120.200">
    <property type="match status" value="1"/>
</dbReference>
<evidence type="ECO:0000256" key="1">
    <source>
        <dbReference type="ARBA" id="ARBA00004479"/>
    </source>
</evidence>
<dbReference type="RefSeq" id="XP_003882996.1">
    <property type="nucleotide sequence ID" value="XM_003882947.1"/>
</dbReference>
<dbReference type="OMA" id="FHSHAQH"/>
<feature type="region of interest" description="Disordered" evidence="6">
    <location>
        <begin position="155"/>
        <end position="179"/>
    </location>
</feature>
<keyword evidence="4 7" id="KW-1133">Transmembrane helix</keyword>
<keyword evidence="3 8" id="KW-0732">Signal</keyword>
<organism evidence="10 12">
    <name type="scientific">Neospora caninum (strain Liverpool)</name>
    <dbReference type="NCBI Taxonomy" id="572307"/>
    <lineage>
        <taxon>Eukaryota</taxon>
        <taxon>Sar</taxon>
        <taxon>Alveolata</taxon>
        <taxon>Apicomplexa</taxon>
        <taxon>Conoidasida</taxon>
        <taxon>Coccidia</taxon>
        <taxon>Eucoccidiorida</taxon>
        <taxon>Eimeriorina</taxon>
        <taxon>Sarcocystidae</taxon>
        <taxon>Neospora</taxon>
    </lineage>
</organism>
<dbReference type="Pfam" id="PF03388">
    <property type="entry name" value="Lectin_leg-like"/>
    <property type="match status" value="1"/>
</dbReference>
<dbReference type="CDD" id="cd07308">
    <property type="entry name" value="lectin_leg-like"/>
    <property type="match status" value="1"/>
</dbReference>
<feature type="transmembrane region" description="Helical" evidence="7">
    <location>
        <begin position="651"/>
        <end position="671"/>
    </location>
</feature>
<sequence>MALAHSARTRLAAVSAAQLALSLLLLSPLSLLFLSSVTAAQPPAYQAEYNAGYQAPPPPTSPPPPGETQGYTPPSGQANYGQAPQPPVQNYAAPDYAAQGMYGRPDGRTAGGTPPYSPPPQAGSSLPYAASYAPAAQAFSGDGVPFPPRKAFVEGAPHVAPPPVVPGGDSGASRRKETGRPLWQETVGSVELPRHSWAAPLDFESIQGDWDIAMATVPAERYLVLTPAVANRTGQFWHRQPLKTTNFEVQFGFGVYGDDKAYVDFAKANARRQTAQSPQDAAGSSAGPVLIGKPEGFAFWYVYDEYAKVFPKSPEEEKDWTLMGYKNRPRGLGVFFKMFDRYGQLRPSISVFYNEHGTRALDPLREIPLPAGVFYRYRNLPEPAVFKLAAGPAGVVGEIRTSSRGPWLTCFHLKDVRLNPGGFIGFTAYNGPEAASLLPTAGRDEKPGGGIADLVVLYFVKLWNLDLSVRGEDDAAVAQELSDVPVDDMLKFHSFHKDDKALADALKQLTRMMYKHIAEQTPREQAMQRTINSLLGQVTRLSTELRDMKKDILTHLQKATPGAGSKVGGSGDAKAGAGTEHALHTVRTELHGLKNLLAQHSQIHRDSLHTLQQKVEAARATGSAGAVAPELRELANRARELEATIAAKEHFSFFMTVGMILVLLAFAVFVWKRFRDMEKKHLL</sequence>
<keyword evidence="12" id="KW-1185">Reference proteome</keyword>
<comment type="subcellular location">
    <subcellularLocation>
        <location evidence="1">Membrane</location>
        <topology evidence="1">Single-pass type I membrane protein</topology>
    </subcellularLocation>
</comment>
<reference evidence="11" key="4">
    <citation type="journal article" date="2015" name="PLoS ONE">
        <title>Comprehensive Evaluation of Toxoplasma gondii VEG and Neospora caninum LIV Genomes with Tachyzoite Stage Transcriptome and Proteome Defines Novel Transcript Features.</title>
        <authorList>
            <person name="Ramaprasad A."/>
            <person name="Mourier T."/>
            <person name="Naeem R."/>
            <person name="Malas T.B."/>
            <person name="Moussa E."/>
            <person name="Panigrahi A."/>
            <person name="Vermont S.J."/>
            <person name="Otto T.D."/>
            <person name="Wastling J."/>
            <person name="Pain A."/>
        </authorList>
    </citation>
    <scope>NUCLEOTIDE SEQUENCE</scope>
    <source>
        <strain evidence="11">Liverpool</strain>
    </source>
</reference>
<dbReference type="AlphaFoldDB" id="F0VGX0"/>
<feature type="compositionally biased region" description="Pro residues" evidence="6">
    <location>
        <begin position="55"/>
        <end position="66"/>
    </location>
</feature>
<dbReference type="GO" id="GO:0005537">
    <property type="term" value="F:D-mannose binding"/>
    <property type="evidence" value="ECO:0007669"/>
    <property type="project" value="TreeGrafter"/>
</dbReference>
<evidence type="ECO:0000313" key="10">
    <source>
        <dbReference type="EMBL" id="CBZ52964.1"/>
    </source>
</evidence>
<gene>
    <name evidence="11" type="ORF">BN1204_027530</name>
    <name evidence="10" type="ORF">NCLIV_027530</name>
</gene>
<dbReference type="GO" id="GO:0030134">
    <property type="term" value="C:COPII-coated ER to Golgi transport vesicle"/>
    <property type="evidence" value="ECO:0007669"/>
    <property type="project" value="TreeGrafter"/>
</dbReference>
<accession>F0VGX0</accession>
<dbReference type="PANTHER" id="PTHR12223">
    <property type="entry name" value="VESICULAR MANNOSE-BINDING LECTIN"/>
    <property type="match status" value="1"/>
</dbReference>
<keyword evidence="2 7" id="KW-0812">Transmembrane</keyword>
<dbReference type="eggNOG" id="ENOG502SDW8">
    <property type="taxonomic scope" value="Eukaryota"/>
</dbReference>
<evidence type="ECO:0000256" key="4">
    <source>
        <dbReference type="ARBA" id="ARBA00022989"/>
    </source>
</evidence>
<protein>
    <submittedName>
        <fullName evidence="11">Lectin-domain protein, putative</fullName>
    </submittedName>
    <submittedName>
        <fullName evidence="10">Putative lectin-domain protein</fullName>
    </submittedName>
</protein>
<dbReference type="GO" id="GO:0000139">
    <property type="term" value="C:Golgi membrane"/>
    <property type="evidence" value="ECO:0007669"/>
    <property type="project" value="TreeGrafter"/>
</dbReference>
<reference evidence="10" key="1">
    <citation type="submission" date="2011-02" db="EMBL/GenBank/DDBJ databases">
        <authorList>
            <person name="Aslett M."/>
        </authorList>
    </citation>
    <scope>NUCLEOTIDE SEQUENCE</scope>
    <source>
        <strain evidence="10">Liverpool</strain>
    </source>
</reference>